<organism evidence="1 2">
    <name type="scientific">Ignelater luminosus</name>
    <name type="common">Cucubano</name>
    <name type="synonym">Pyrophorus luminosus</name>
    <dbReference type="NCBI Taxonomy" id="2038154"/>
    <lineage>
        <taxon>Eukaryota</taxon>
        <taxon>Metazoa</taxon>
        <taxon>Ecdysozoa</taxon>
        <taxon>Arthropoda</taxon>
        <taxon>Hexapoda</taxon>
        <taxon>Insecta</taxon>
        <taxon>Pterygota</taxon>
        <taxon>Neoptera</taxon>
        <taxon>Endopterygota</taxon>
        <taxon>Coleoptera</taxon>
        <taxon>Polyphaga</taxon>
        <taxon>Elateriformia</taxon>
        <taxon>Elateroidea</taxon>
        <taxon>Elateridae</taxon>
        <taxon>Agrypninae</taxon>
        <taxon>Pyrophorini</taxon>
        <taxon>Ignelater</taxon>
    </lineage>
</organism>
<reference evidence="1" key="1">
    <citation type="submission" date="2019-08" db="EMBL/GenBank/DDBJ databases">
        <title>The genome of the North American firefly Photinus pyralis.</title>
        <authorList>
            <consortium name="Photinus pyralis genome working group"/>
            <person name="Fallon T.R."/>
            <person name="Sander Lower S.E."/>
            <person name="Weng J.-K."/>
        </authorList>
    </citation>
    <scope>NUCLEOTIDE SEQUENCE</scope>
    <source>
        <strain evidence="1">TRF0915ILg1</strain>
        <tissue evidence="1">Whole body</tissue>
    </source>
</reference>
<sequence>MCRKLNLKLRLETDKARKKWLEDECREIEELMRLGRHHIVHKKIKDISWDGRLKSRCGKEIEDEHEFLLKYEVQALQRWKEYIQDAWNE</sequence>
<dbReference type="OrthoDB" id="6782876at2759"/>
<protein>
    <submittedName>
        <fullName evidence="1">Uncharacterized protein</fullName>
    </submittedName>
</protein>
<accession>A0A8K0G1E4</accession>
<dbReference type="AlphaFoldDB" id="A0A8K0G1E4"/>
<evidence type="ECO:0000313" key="1">
    <source>
        <dbReference type="EMBL" id="KAF2888240.1"/>
    </source>
</evidence>
<keyword evidence="2" id="KW-1185">Reference proteome</keyword>
<dbReference type="Proteomes" id="UP000801492">
    <property type="component" value="Unassembled WGS sequence"/>
</dbReference>
<dbReference type="EMBL" id="VTPC01078820">
    <property type="protein sequence ID" value="KAF2888240.1"/>
    <property type="molecule type" value="Genomic_DNA"/>
</dbReference>
<proteinExistence type="predicted"/>
<gene>
    <name evidence="1" type="ORF">ILUMI_17933</name>
</gene>
<evidence type="ECO:0000313" key="2">
    <source>
        <dbReference type="Proteomes" id="UP000801492"/>
    </source>
</evidence>
<comment type="caution">
    <text evidence="1">The sequence shown here is derived from an EMBL/GenBank/DDBJ whole genome shotgun (WGS) entry which is preliminary data.</text>
</comment>
<name>A0A8K0G1E4_IGNLU</name>